<accession>A0A834L5H0</accession>
<keyword evidence="4" id="KW-0804">Transcription</keyword>
<evidence type="ECO:0008006" key="8">
    <source>
        <dbReference type="Google" id="ProtNLM"/>
    </source>
</evidence>
<proteinExistence type="predicted"/>
<evidence type="ECO:0000256" key="4">
    <source>
        <dbReference type="ARBA" id="ARBA00023163"/>
    </source>
</evidence>
<comment type="caution">
    <text evidence="6">The sequence shown here is derived from an EMBL/GenBank/DDBJ whole genome shotgun (WGS) entry which is preliminary data.</text>
</comment>
<dbReference type="Proteomes" id="UP000626092">
    <property type="component" value="Unassembled WGS sequence"/>
</dbReference>
<dbReference type="GO" id="GO:0005634">
    <property type="term" value="C:nucleus"/>
    <property type="evidence" value="ECO:0007669"/>
    <property type="project" value="UniProtKB-SubCell"/>
</dbReference>
<sequence>MVVHVPFVHWAHVKNPALASLITAVFYLQTAGGQRVVCALALRDERNRITYRAFDNFLEDYRQILPLGGAIQWNFGCLLLHGYMMLYTIRSFGSVKKHIRVCVSRTWHLKYVGPADSTERLPRGLCHCFPANGASTWILLRHGSRASPVKIVNFKFGEGWDTFCEVHKLKVGFKVTMVCEQSWIFHTAIFDENDQELVYQWPGPNLQCREFHAPPGHCAYLFNQLSVGNKVWLLCFISLFWVLHDCGNPFAPFASCSVVNLRTACLPSATVQPQTVLKFGYRYVPGRQLRVECETRLSVSVPKFQSRGNGDQREVSDF</sequence>
<dbReference type="EMBL" id="WJXA01000013">
    <property type="protein sequence ID" value="KAF7119306.1"/>
    <property type="molecule type" value="Genomic_DNA"/>
</dbReference>
<dbReference type="GO" id="GO:0003677">
    <property type="term" value="F:DNA binding"/>
    <property type="evidence" value="ECO:0007669"/>
    <property type="project" value="UniProtKB-KW"/>
</dbReference>
<dbReference type="AlphaFoldDB" id="A0A834L5H0"/>
<evidence type="ECO:0000256" key="5">
    <source>
        <dbReference type="ARBA" id="ARBA00023242"/>
    </source>
</evidence>
<gene>
    <name evidence="6" type="ORF">RHSIM_Rhsim13G0221100</name>
</gene>
<evidence type="ECO:0000256" key="1">
    <source>
        <dbReference type="ARBA" id="ARBA00004123"/>
    </source>
</evidence>
<keyword evidence="5" id="KW-0539">Nucleus</keyword>
<comment type="subcellular location">
    <subcellularLocation>
        <location evidence="1">Nucleus</location>
    </subcellularLocation>
</comment>
<evidence type="ECO:0000313" key="6">
    <source>
        <dbReference type="EMBL" id="KAF7119306.1"/>
    </source>
</evidence>
<dbReference type="SUPFAM" id="SSF101936">
    <property type="entry name" value="DNA-binding pseudobarrel domain"/>
    <property type="match status" value="1"/>
</dbReference>
<name>A0A834L5H0_RHOSS</name>
<reference evidence="6" key="1">
    <citation type="submission" date="2019-11" db="EMBL/GenBank/DDBJ databases">
        <authorList>
            <person name="Liu Y."/>
            <person name="Hou J."/>
            <person name="Li T.-Q."/>
            <person name="Guan C.-H."/>
            <person name="Wu X."/>
            <person name="Wu H.-Z."/>
            <person name="Ling F."/>
            <person name="Zhang R."/>
            <person name="Shi X.-G."/>
            <person name="Ren J.-P."/>
            <person name="Chen E.-F."/>
            <person name="Sun J.-M."/>
        </authorList>
    </citation>
    <scope>NUCLEOTIDE SEQUENCE</scope>
    <source>
        <strain evidence="6">Adult_tree_wgs_1</strain>
        <tissue evidence="6">Leaves</tissue>
    </source>
</reference>
<keyword evidence="3" id="KW-0238">DNA-binding</keyword>
<evidence type="ECO:0000256" key="2">
    <source>
        <dbReference type="ARBA" id="ARBA00023015"/>
    </source>
</evidence>
<keyword evidence="2" id="KW-0805">Transcription regulation</keyword>
<dbReference type="InterPro" id="IPR015300">
    <property type="entry name" value="DNA-bd_pseudobarrel_sf"/>
</dbReference>
<evidence type="ECO:0000313" key="7">
    <source>
        <dbReference type="Proteomes" id="UP000626092"/>
    </source>
</evidence>
<keyword evidence="7" id="KW-1185">Reference proteome</keyword>
<evidence type="ECO:0000256" key="3">
    <source>
        <dbReference type="ARBA" id="ARBA00023125"/>
    </source>
</evidence>
<organism evidence="6 7">
    <name type="scientific">Rhododendron simsii</name>
    <name type="common">Sims's rhododendron</name>
    <dbReference type="NCBI Taxonomy" id="118357"/>
    <lineage>
        <taxon>Eukaryota</taxon>
        <taxon>Viridiplantae</taxon>
        <taxon>Streptophyta</taxon>
        <taxon>Embryophyta</taxon>
        <taxon>Tracheophyta</taxon>
        <taxon>Spermatophyta</taxon>
        <taxon>Magnoliopsida</taxon>
        <taxon>eudicotyledons</taxon>
        <taxon>Gunneridae</taxon>
        <taxon>Pentapetalae</taxon>
        <taxon>asterids</taxon>
        <taxon>Ericales</taxon>
        <taxon>Ericaceae</taxon>
        <taxon>Ericoideae</taxon>
        <taxon>Rhodoreae</taxon>
        <taxon>Rhododendron</taxon>
    </lineage>
</organism>
<protein>
    <recommendedName>
        <fullName evidence="8">TF-B3 domain-containing protein</fullName>
    </recommendedName>
</protein>